<dbReference type="EMBL" id="FMSH01000472">
    <property type="protein sequence ID" value="SCU93926.1"/>
    <property type="molecule type" value="Genomic_DNA"/>
</dbReference>
<evidence type="ECO:0000256" key="1">
    <source>
        <dbReference type="SAM" id="MobiDB-lite"/>
    </source>
</evidence>
<proteinExistence type="predicted"/>
<gene>
    <name evidence="2" type="ORF">CNECB9_5230004</name>
</gene>
<protein>
    <submittedName>
        <fullName evidence="2">Uncharacterized protein</fullName>
    </submittedName>
</protein>
<feature type="region of interest" description="Disordered" evidence="1">
    <location>
        <begin position="1"/>
        <end position="21"/>
    </location>
</feature>
<reference evidence="2" key="1">
    <citation type="submission" date="2016-09" db="EMBL/GenBank/DDBJ databases">
        <authorList>
            <person name="Capua I."/>
            <person name="De Benedictis P."/>
            <person name="Joannis T."/>
            <person name="Lombin L.H."/>
            <person name="Cattoli G."/>
        </authorList>
    </citation>
    <scope>NUCLEOTIDE SEQUENCE</scope>
    <source>
        <strain evidence="2">B9</strain>
    </source>
</reference>
<organism evidence="2">
    <name type="scientific">Cupriavidus necator</name>
    <name type="common">Alcaligenes eutrophus</name>
    <name type="synonym">Ralstonia eutropha</name>
    <dbReference type="NCBI Taxonomy" id="106590"/>
    <lineage>
        <taxon>Bacteria</taxon>
        <taxon>Pseudomonadati</taxon>
        <taxon>Pseudomonadota</taxon>
        <taxon>Betaproteobacteria</taxon>
        <taxon>Burkholderiales</taxon>
        <taxon>Burkholderiaceae</taxon>
        <taxon>Cupriavidus</taxon>
    </lineage>
</organism>
<name>A0A1K0IP26_CUPNE</name>
<dbReference type="AlphaFoldDB" id="A0A1K0IP26"/>
<feature type="compositionally biased region" description="Polar residues" evidence="1">
    <location>
        <begin position="1"/>
        <end position="12"/>
    </location>
</feature>
<evidence type="ECO:0000313" key="2">
    <source>
        <dbReference type="EMBL" id="SCU93926.1"/>
    </source>
</evidence>
<accession>A0A1K0IP26</accession>
<sequence length="65" mass="7408">MAKEALSSSFQKRLQGRHPGINIRPLVRKAPRNGAGKRLARRLARINSTRKSEPPRIKNFSKMID</sequence>